<evidence type="ECO:0000259" key="5">
    <source>
        <dbReference type="PROSITE" id="PS50893"/>
    </source>
</evidence>
<dbReference type="AlphaFoldDB" id="A0A3P3XIK0"/>
<evidence type="ECO:0000256" key="3">
    <source>
        <dbReference type="ARBA" id="ARBA00022741"/>
    </source>
</evidence>
<name>A0A3P3XIK0_9SPIR</name>
<evidence type="ECO:0000256" key="4">
    <source>
        <dbReference type="ARBA" id="ARBA00022840"/>
    </source>
</evidence>
<evidence type="ECO:0000256" key="1">
    <source>
        <dbReference type="ARBA" id="ARBA00022448"/>
    </source>
</evidence>
<keyword evidence="6" id="KW-0378">Hydrolase</keyword>
<dbReference type="GO" id="GO:0005524">
    <property type="term" value="F:ATP binding"/>
    <property type="evidence" value="ECO:0007669"/>
    <property type="project" value="UniProtKB-KW"/>
</dbReference>
<dbReference type="CDD" id="cd03215">
    <property type="entry name" value="ABC_Carb_Monos_II"/>
    <property type="match status" value="1"/>
</dbReference>
<dbReference type="CDD" id="cd03216">
    <property type="entry name" value="ABC_Carb_Monos_I"/>
    <property type="match status" value="1"/>
</dbReference>
<sequence length="499" mass="54633">MNILEAKNIKKNFGGVAALSGASLTCREGRITGLLGANGSGKSTLSKIIAGVYAPDDGEITYLGKKIHYKNPHEAKQQGIGMVYQNLSLVPELTVWQNIVLGDERNAGYFLDDKNARERTTDIVHKLLPTLDIEKKVFELTPSEMQVVEIAKAVSRKPKLLILDEPTAALEKVQVTSLFNMMKELASSGVAIIFTSHRLWEVVEICHDLTIFRNGRNVGSMDFDKDEKDVKKIIFYITGSQSETSIAKTCAETCGETRLSIKNLSLGTILRNISFDLKKGEILGVGGLAGQGQQELMLALAGNFPKIGCDARIDGKPIKLTKPSKAIRNGIVLVPGDRETEGLFSKHSVFSNLIFSKIGVDKKIFIIPHRKLKKECEQIVDILALKAASLDAPVSTLSGGNQQKVVIGKWLGLEIKVLLLSDPAKGIDIGAKADLYSYIVNQVRSTGMSVVLYASDTKELIEYCDRLLIMYEGSIVATLGTEEITEENIIRASMHVEKE</sequence>
<evidence type="ECO:0000256" key="2">
    <source>
        <dbReference type="ARBA" id="ARBA00022737"/>
    </source>
</evidence>
<gene>
    <name evidence="6" type="ORF">SPIROBIBN47_210066</name>
</gene>
<proteinExistence type="predicted"/>
<keyword evidence="4" id="KW-0067">ATP-binding</keyword>
<feature type="domain" description="ABC transporter" evidence="5">
    <location>
        <begin position="4"/>
        <end position="239"/>
    </location>
</feature>
<evidence type="ECO:0000313" key="6">
    <source>
        <dbReference type="EMBL" id="SLM11767.1"/>
    </source>
</evidence>
<organism evidence="6">
    <name type="scientific">uncultured spirochete</name>
    <dbReference type="NCBI Taxonomy" id="156406"/>
    <lineage>
        <taxon>Bacteria</taxon>
        <taxon>Pseudomonadati</taxon>
        <taxon>Spirochaetota</taxon>
        <taxon>Spirochaetia</taxon>
        <taxon>Spirochaetales</taxon>
        <taxon>environmental samples</taxon>
    </lineage>
</organism>
<dbReference type="GO" id="GO:0016887">
    <property type="term" value="F:ATP hydrolysis activity"/>
    <property type="evidence" value="ECO:0007669"/>
    <property type="project" value="InterPro"/>
</dbReference>
<dbReference type="PROSITE" id="PS00211">
    <property type="entry name" value="ABC_TRANSPORTER_1"/>
    <property type="match status" value="1"/>
</dbReference>
<dbReference type="PANTHER" id="PTHR43790:SF9">
    <property type="entry name" value="GALACTOFURANOSE TRANSPORTER ATP-BINDING PROTEIN YTFR"/>
    <property type="match status" value="1"/>
</dbReference>
<keyword evidence="1" id="KW-0813">Transport</keyword>
<dbReference type="SUPFAM" id="SSF52540">
    <property type="entry name" value="P-loop containing nucleoside triphosphate hydrolases"/>
    <property type="match status" value="2"/>
</dbReference>
<dbReference type="SMART" id="SM00382">
    <property type="entry name" value="AAA"/>
    <property type="match status" value="1"/>
</dbReference>
<protein>
    <submittedName>
        <fullName evidence="6">ABC-type sugar transport system, ATPase component</fullName>
        <ecNumber evidence="6">3.6.3.17</ecNumber>
    </submittedName>
</protein>
<dbReference type="InterPro" id="IPR027417">
    <property type="entry name" value="P-loop_NTPase"/>
</dbReference>
<dbReference type="EC" id="3.6.3.17" evidence="6"/>
<keyword evidence="6" id="KW-0762">Sugar transport</keyword>
<dbReference type="EMBL" id="FWDM01000014">
    <property type="protein sequence ID" value="SLM11767.1"/>
    <property type="molecule type" value="Genomic_DNA"/>
</dbReference>
<dbReference type="InterPro" id="IPR017871">
    <property type="entry name" value="ABC_transporter-like_CS"/>
</dbReference>
<dbReference type="PANTHER" id="PTHR43790">
    <property type="entry name" value="CARBOHYDRATE TRANSPORT ATP-BINDING PROTEIN MG119-RELATED"/>
    <property type="match status" value="1"/>
</dbReference>
<dbReference type="InterPro" id="IPR050107">
    <property type="entry name" value="ABC_carbohydrate_import_ATPase"/>
</dbReference>
<keyword evidence="2" id="KW-0677">Repeat</keyword>
<dbReference type="Pfam" id="PF00005">
    <property type="entry name" value="ABC_tran"/>
    <property type="match status" value="2"/>
</dbReference>
<keyword evidence="3" id="KW-0547">Nucleotide-binding</keyword>
<dbReference type="Gene3D" id="3.40.50.300">
    <property type="entry name" value="P-loop containing nucleotide triphosphate hydrolases"/>
    <property type="match status" value="2"/>
</dbReference>
<feature type="domain" description="ABC transporter" evidence="5">
    <location>
        <begin position="241"/>
        <end position="497"/>
    </location>
</feature>
<reference evidence="6" key="1">
    <citation type="submission" date="2017-02" db="EMBL/GenBank/DDBJ databases">
        <authorList>
            <person name="Regsiter A."/>
            <person name="William W."/>
        </authorList>
    </citation>
    <scope>NUCLEOTIDE SEQUENCE</scope>
    <source>
        <strain evidence="6">Bib</strain>
    </source>
</reference>
<dbReference type="PROSITE" id="PS50893">
    <property type="entry name" value="ABC_TRANSPORTER_2"/>
    <property type="match status" value="2"/>
</dbReference>
<accession>A0A3P3XIK0</accession>
<dbReference type="InterPro" id="IPR003593">
    <property type="entry name" value="AAA+_ATPase"/>
</dbReference>
<dbReference type="InterPro" id="IPR003439">
    <property type="entry name" value="ABC_transporter-like_ATP-bd"/>
</dbReference>